<protein>
    <submittedName>
        <fullName evidence="2">Uncharacterized protein</fullName>
    </submittedName>
</protein>
<organism evidence="2">
    <name type="scientific">Cladocopium goreaui</name>
    <dbReference type="NCBI Taxonomy" id="2562237"/>
    <lineage>
        <taxon>Eukaryota</taxon>
        <taxon>Sar</taxon>
        <taxon>Alveolata</taxon>
        <taxon>Dinophyceae</taxon>
        <taxon>Suessiales</taxon>
        <taxon>Symbiodiniaceae</taxon>
        <taxon>Cladocopium</taxon>
    </lineage>
</organism>
<feature type="compositionally biased region" description="Low complexity" evidence="1">
    <location>
        <begin position="55"/>
        <end position="71"/>
    </location>
</feature>
<dbReference type="EMBL" id="CAMXCT030006780">
    <property type="protein sequence ID" value="CAL4807255.1"/>
    <property type="molecule type" value="Genomic_DNA"/>
</dbReference>
<gene>
    <name evidence="2" type="ORF">C1SCF055_LOCUS44399</name>
</gene>
<dbReference type="Proteomes" id="UP001152797">
    <property type="component" value="Unassembled WGS sequence"/>
</dbReference>
<accession>A0A9P1M5M3</accession>
<evidence type="ECO:0000256" key="1">
    <source>
        <dbReference type="SAM" id="MobiDB-lite"/>
    </source>
</evidence>
<feature type="region of interest" description="Disordered" evidence="1">
    <location>
        <begin position="43"/>
        <end position="82"/>
    </location>
</feature>
<sequence length="101" mass="11508">MTSLLLRPLWRLAAAKRIWNQWTEQVPKVRRLREDEVLPDDAVAETAKEAEPPKQKALPKAKPEAKSSQAKKSCKKNDLQDWSRRSLAMLNEMGWSGSGKP</sequence>
<proteinExistence type="predicted"/>
<comment type="caution">
    <text evidence="2">The sequence shown here is derived from an EMBL/GenBank/DDBJ whole genome shotgun (WGS) entry which is preliminary data.</text>
</comment>
<evidence type="ECO:0000313" key="2">
    <source>
        <dbReference type="EMBL" id="CAI4019943.1"/>
    </source>
</evidence>
<evidence type="ECO:0000313" key="3">
    <source>
        <dbReference type="EMBL" id="CAL1173318.1"/>
    </source>
</evidence>
<dbReference type="AlphaFoldDB" id="A0A9P1M5M3"/>
<reference evidence="2" key="1">
    <citation type="submission" date="2022-10" db="EMBL/GenBank/DDBJ databases">
        <authorList>
            <person name="Chen Y."/>
            <person name="Dougan E. K."/>
            <person name="Chan C."/>
            <person name="Rhodes N."/>
            <person name="Thang M."/>
        </authorList>
    </citation>
    <scope>NUCLEOTIDE SEQUENCE</scope>
</reference>
<dbReference type="EMBL" id="CAMXCT020006780">
    <property type="protein sequence ID" value="CAL1173318.1"/>
    <property type="molecule type" value="Genomic_DNA"/>
</dbReference>
<keyword evidence="4" id="KW-1185">Reference proteome</keyword>
<name>A0A9P1M5M3_9DINO</name>
<dbReference type="EMBL" id="CAMXCT010006780">
    <property type="protein sequence ID" value="CAI4019943.1"/>
    <property type="molecule type" value="Genomic_DNA"/>
</dbReference>
<reference evidence="3" key="2">
    <citation type="submission" date="2024-04" db="EMBL/GenBank/DDBJ databases">
        <authorList>
            <person name="Chen Y."/>
            <person name="Shah S."/>
            <person name="Dougan E. K."/>
            <person name="Thang M."/>
            <person name="Chan C."/>
        </authorList>
    </citation>
    <scope>NUCLEOTIDE SEQUENCE [LARGE SCALE GENOMIC DNA]</scope>
</reference>
<evidence type="ECO:0000313" key="4">
    <source>
        <dbReference type="Proteomes" id="UP001152797"/>
    </source>
</evidence>